<dbReference type="GO" id="GO:0003700">
    <property type="term" value="F:DNA-binding transcription factor activity"/>
    <property type="evidence" value="ECO:0007669"/>
    <property type="project" value="TreeGrafter"/>
</dbReference>
<dbReference type="Gene3D" id="1.10.260.40">
    <property type="entry name" value="lambda repressor-like DNA-binding domains"/>
    <property type="match status" value="1"/>
</dbReference>
<dbReference type="AlphaFoldDB" id="A0A644VWV2"/>
<dbReference type="EMBL" id="VSSQ01000488">
    <property type="protein sequence ID" value="MPL95949.1"/>
    <property type="molecule type" value="Genomic_DNA"/>
</dbReference>
<evidence type="ECO:0000313" key="3">
    <source>
        <dbReference type="EMBL" id="MPL95949.1"/>
    </source>
</evidence>
<dbReference type="PANTHER" id="PTHR46797">
    <property type="entry name" value="HTH-TYPE TRANSCRIPTIONAL REGULATOR"/>
    <property type="match status" value="1"/>
</dbReference>
<name>A0A644VWV2_9ZZZZ</name>
<proteinExistence type="predicted"/>
<evidence type="ECO:0000256" key="1">
    <source>
        <dbReference type="ARBA" id="ARBA00023125"/>
    </source>
</evidence>
<evidence type="ECO:0000259" key="2">
    <source>
        <dbReference type="PROSITE" id="PS50943"/>
    </source>
</evidence>
<dbReference type="GO" id="GO:0005829">
    <property type="term" value="C:cytosol"/>
    <property type="evidence" value="ECO:0007669"/>
    <property type="project" value="TreeGrafter"/>
</dbReference>
<keyword evidence="1" id="KW-0238">DNA-binding</keyword>
<dbReference type="CDD" id="cd00093">
    <property type="entry name" value="HTH_XRE"/>
    <property type="match status" value="1"/>
</dbReference>
<dbReference type="InterPro" id="IPR001387">
    <property type="entry name" value="Cro/C1-type_HTH"/>
</dbReference>
<dbReference type="InterPro" id="IPR010982">
    <property type="entry name" value="Lambda_DNA-bd_dom_sf"/>
</dbReference>
<feature type="domain" description="HTH cro/C1-type" evidence="2">
    <location>
        <begin position="39"/>
        <end position="93"/>
    </location>
</feature>
<accession>A0A644VWV2</accession>
<dbReference type="GO" id="GO:0003677">
    <property type="term" value="F:DNA binding"/>
    <property type="evidence" value="ECO:0007669"/>
    <property type="project" value="UniProtKB-KW"/>
</dbReference>
<dbReference type="PANTHER" id="PTHR46797:SF1">
    <property type="entry name" value="METHYLPHOSPHONATE SYNTHASE"/>
    <property type="match status" value="1"/>
</dbReference>
<dbReference type="SUPFAM" id="SSF47413">
    <property type="entry name" value="lambda repressor-like DNA-binding domains"/>
    <property type="match status" value="1"/>
</dbReference>
<gene>
    <name evidence="3" type="ORF">SDC9_42123</name>
</gene>
<reference evidence="3" key="1">
    <citation type="submission" date="2019-08" db="EMBL/GenBank/DDBJ databases">
        <authorList>
            <person name="Kucharzyk K."/>
            <person name="Murdoch R.W."/>
            <person name="Higgins S."/>
            <person name="Loffler F."/>
        </authorList>
    </citation>
    <scope>NUCLEOTIDE SEQUENCE</scope>
</reference>
<comment type="caution">
    <text evidence="3">The sequence shown here is derived from an EMBL/GenBank/DDBJ whole genome shotgun (WGS) entry which is preliminary data.</text>
</comment>
<sequence>MIFLLNVFLEHIVIIAIIIFILRKHSIGGGIAMSLGMRIRTLRKALGLTQQALADRTEVSRIYIQALESNRRMPSMKLLNRLAEALGVEVQDLVKTVSSSPSGRLQLEEVLQVSPEVEVWYRSKKLKPRELKFVQSLIDAAISRWEEEDRADGMA</sequence>
<dbReference type="PROSITE" id="PS50943">
    <property type="entry name" value="HTH_CROC1"/>
    <property type="match status" value="1"/>
</dbReference>
<organism evidence="3">
    <name type="scientific">bioreactor metagenome</name>
    <dbReference type="NCBI Taxonomy" id="1076179"/>
    <lineage>
        <taxon>unclassified sequences</taxon>
        <taxon>metagenomes</taxon>
        <taxon>ecological metagenomes</taxon>
    </lineage>
</organism>
<dbReference type="SMART" id="SM00530">
    <property type="entry name" value="HTH_XRE"/>
    <property type="match status" value="1"/>
</dbReference>
<dbReference type="Pfam" id="PF01381">
    <property type="entry name" value="HTH_3"/>
    <property type="match status" value="1"/>
</dbReference>
<protein>
    <recommendedName>
        <fullName evidence="2">HTH cro/C1-type domain-containing protein</fullName>
    </recommendedName>
</protein>
<dbReference type="InterPro" id="IPR050807">
    <property type="entry name" value="TransReg_Diox_bact_type"/>
</dbReference>